<accession>A0ACA8ZW47</accession>
<keyword evidence="1" id="KW-0378">Hydrolase</keyword>
<dbReference type="EMBL" id="CAESAP020000228">
    <property type="protein sequence ID" value="CAB5502999.1"/>
    <property type="molecule type" value="Genomic_DNA"/>
</dbReference>
<comment type="caution">
    <text evidence="1">The sequence shown here is derived from an EMBL/GenBank/DDBJ whole genome shotgun (WGS) entry which is preliminary data.</text>
</comment>
<keyword evidence="1" id="KW-0547">Nucleotide-binding</keyword>
<gene>
    <name evidence="1" type="ORF">AZO1586R_1516</name>
</gene>
<proteinExistence type="predicted"/>
<dbReference type="Proteomes" id="UP000635628">
    <property type="component" value="Unassembled WGS sequence"/>
</dbReference>
<name>A0ACA8ZW47_9GAMM</name>
<sequence>MDKLKRQPFAAQRDIVASIASLFFTHAQPAGVINAEMGTGKTMMAISLAAVAAGENMNKNLIVSPPHLVYKWRREILNTIPDAKVVTLNGPDSLAKLIKLRLEIKAGDYKKSSTTPCFYIIGRVRMRMGFNWSVATRETLVPIFSEKDDEALQKLTSFVRAATCSVCSKPQYDKKGEIIIATSNDKRSDCKHCGSPLWTLQRANKKSMSQKEVLNKALCQIPTIGKKTADKLLDQFGEKLIKGMLADNIYQFVNLMDENGDLVFSDRQSVRMERALAKTEFGFGQGGYQPTEFIKRYLPNNFFDMLIVDEGHEYKNSDSAQGQAMGVLASKVKKTLLLTGTLMGGYASDLFYLLWRINPSKMIECGFSAESSMSAASMAFMREHGVLKDVFKHSEGNSHKTARGKKITVHTSKAPGFGPQGIVDHVLPITAFLKLKDIGQNILPAYTEEIINVPMTQKQGQIYKEMSENLSSKMRECLAKGDNSLLGVVMNVLLRWPDTGFNAEMVVHPRTRDTLCFEQAIFDDLTLAPKEQKVIEYIKAEKAAGRRVLVYTTYTGKRDTASRLKRLFENENLKTAILRSTVGTNKREDWIIDQVDRDIDVMVCNPELVKTGLDLLDFPTIIFMQTAYNVYTVQQASRRSWRIGQTLDVKVVFLGYEDTAQTTCMRLMGKKIAVSQSTSGDIPDNGLDSLNTEEQSIEMELARALIKR</sequence>
<keyword evidence="2" id="KW-1185">Reference proteome</keyword>
<keyword evidence="1" id="KW-0347">Helicase</keyword>
<evidence type="ECO:0000313" key="2">
    <source>
        <dbReference type="Proteomes" id="UP000635628"/>
    </source>
</evidence>
<reference evidence="1" key="1">
    <citation type="submission" date="2020-05" db="EMBL/GenBank/DDBJ databases">
        <authorList>
            <person name="Petersen J."/>
            <person name="Sayavedra L."/>
        </authorList>
    </citation>
    <scope>NUCLEOTIDE SEQUENCE</scope>
    <source>
        <strain evidence="1">B azoricus SOX Menez Gwen</strain>
    </source>
</reference>
<protein>
    <submittedName>
        <fullName evidence="1">Superfamily II DNA/RNA helicases, SNF2 family</fullName>
    </submittedName>
</protein>
<evidence type="ECO:0000313" key="1">
    <source>
        <dbReference type="EMBL" id="CAB5502999.1"/>
    </source>
</evidence>
<organism evidence="1 2">
    <name type="scientific">Bathymodiolus azoricus thioautotrophic gill symbiont</name>
    <dbReference type="NCBI Taxonomy" id="235205"/>
    <lineage>
        <taxon>Bacteria</taxon>
        <taxon>Pseudomonadati</taxon>
        <taxon>Pseudomonadota</taxon>
        <taxon>Gammaproteobacteria</taxon>
        <taxon>sulfur-oxidizing symbionts</taxon>
    </lineage>
</organism>
<keyword evidence="1" id="KW-0067">ATP-binding</keyword>